<sequence>MQVVVWDLPLRLFHWLLALCVIGALVTVSLGGNWMVWHERFGLAVVGLLTFRLVWGLVGGTYARFGGFFPTPKRVLDYIRGHWQGLGHNPLGALSVFLMLGLLSFQALTGLFSNDDVAFYGPLTRLVSSETSALVSGWHRSTEEFIYAVIGLHLAAIAFYRLRGKKLVGPMLHGRKTVHQMKDPENEAAGGLALSVALIIAIGMVWLAYGGWIPAPPPAPAVPAW</sequence>
<dbReference type="GO" id="GO:0020037">
    <property type="term" value="F:heme binding"/>
    <property type="evidence" value="ECO:0007669"/>
    <property type="project" value="TreeGrafter"/>
</dbReference>
<comment type="subcellular location">
    <subcellularLocation>
        <location evidence="1">Cell membrane</location>
        <topology evidence="1">Multi-pass membrane protein</topology>
    </subcellularLocation>
</comment>
<organism evidence="9 10">
    <name type="scientific">Halopseudomonas sabulinigri</name>
    <dbReference type="NCBI Taxonomy" id="472181"/>
    <lineage>
        <taxon>Bacteria</taxon>
        <taxon>Pseudomonadati</taxon>
        <taxon>Pseudomonadota</taxon>
        <taxon>Gammaproteobacteria</taxon>
        <taxon>Pseudomonadales</taxon>
        <taxon>Pseudomonadaceae</taxon>
        <taxon>Halopseudomonas</taxon>
    </lineage>
</organism>
<dbReference type="EMBL" id="LT629763">
    <property type="protein sequence ID" value="SDS62974.1"/>
    <property type="molecule type" value="Genomic_DNA"/>
</dbReference>
<feature type="transmembrane region" description="Helical" evidence="6">
    <location>
        <begin position="189"/>
        <end position="209"/>
    </location>
</feature>
<dbReference type="GO" id="GO:0009055">
    <property type="term" value="F:electron transfer activity"/>
    <property type="evidence" value="ECO:0007669"/>
    <property type="project" value="InterPro"/>
</dbReference>
<evidence type="ECO:0000256" key="3">
    <source>
        <dbReference type="ARBA" id="ARBA00022692"/>
    </source>
</evidence>
<dbReference type="STRING" id="472181.SAMN05216271_2345"/>
<dbReference type="Pfam" id="PF01292">
    <property type="entry name" value="Ni_hydr_CYTB"/>
    <property type="match status" value="1"/>
</dbReference>
<dbReference type="OrthoDB" id="196472at2"/>
<evidence type="ECO:0000313" key="8">
    <source>
        <dbReference type="EMBL" id="GAA6132213.1"/>
    </source>
</evidence>
<keyword evidence="2" id="KW-1003">Cell membrane</keyword>
<dbReference type="InterPro" id="IPR016174">
    <property type="entry name" value="Di-haem_cyt_TM"/>
</dbReference>
<feature type="domain" description="Cytochrome b561 bacterial/Ni-hydrogenase" evidence="7">
    <location>
        <begin position="5"/>
        <end position="174"/>
    </location>
</feature>
<dbReference type="PANTHER" id="PTHR30485:SF2">
    <property type="entry name" value="BLL0597 PROTEIN"/>
    <property type="match status" value="1"/>
</dbReference>
<gene>
    <name evidence="8" type="ORF">NBRC116187_25730</name>
    <name evidence="9" type="ORF">SAMN05216271_2345</name>
</gene>
<keyword evidence="5 6" id="KW-0472">Membrane</keyword>
<evidence type="ECO:0000313" key="11">
    <source>
        <dbReference type="Proteomes" id="UP001486808"/>
    </source>
</evidence>
<protein>
    <submittedName>
        <fullName evidence="8 9">Cytochrome b</fullName>
    </submittedName>
</protein>
<evidence type="ECO:0000259" key="7">
    <source>
        <dbReference type="Pfam" id="PF01292"/>
    </source>
</evidence>
<dbReference type="InterPro" id="IPR011577">
    <property type="entry name" value="Cyt_b561_bac/Ni-Hgenase"/>
</dbReference>
<dbReference type="InterPro" id="IPR051542">
    <property type="entry name" value="Hydrogenase_cytochrome"/>
</dbReference>
<keyword evidence="4 6" id="KW-1133">Transmembrane helix</keyword>
<proteinExistence type="predicted"/>
<dbReference type="PANTHER" id="PTHR30485">
    <property type="entry name" value="NI/FE-HYDROGENASE 1 B-TYPE CYTOCHROME SUBUNIT"/>
    <property type="match status" value="1"/>
</dbReference>
<evidence type="ECO:0000313" key="10">
    <source>
        <dbReference type="Proteomes" id="UP000243413"/>
    </source>
</evidence>
<dbReference type="AlphaFoldDB" id="A0A1H1TS69"/>
<dbReference type="Proteomes" id="UP000243413">
    <property type="component" value="Chromosome I"/>
</dbReference>
<accession>A0A1H1TS69</accession>
<feature type="transmembrane region" description="Helical" evidence="6">
    <location>
        <begin position="12"/>
        <end position="35"/>
    </location>
</feature>
<evidence type="ECO:0000313" key="9">
    <source>
        <dbReference type="EMBL" id="SDS62974.1"/>
    </source>
</evidence>
<dbReference type="GO" id="GO:0022904">
    <property type="term" value="P:respiratory electron transport chain"/>
    <property type="evidence" value="ECO:0007669"/>
    <property type="project" value="InterPro"/>
</dbReference>
<dbReference type="EMBL" id="BAABWD010000003">
    <property type="protein sequence ID" value="GAA6132213.1"/>
    <property type="molecule type" value="Genomic_DNA"/>
</dbReference>
<evidence type="ECO:0000256" key="5">
    <source>
        <dbReference type="ARBA" id="ARBA00023136"/>
    </source>
</evidence>
<feature type="transmembrane region" description="Helical" evidence="6">
    <location>
        <begin position="145"/>
        <end position="162"/>
    </location>
</feature>
<dbReference type="SUPFAM" id="SSF81342">
    <property type="entry name" value="Transmembrane di-heme cytochromes"/>
    <property type="match status" value="1"/>
</dbReference>
<keyword evidence="11" id="KW-1185">Reference proteome</keyword>
<reference evidence="8 11" key="3">
    <citation type="submission" date="2024-04" db="EMBL/GenBank/DDBJ databases">
        <title>Draft genome sequence of Halopseudomonas sabulinigri NBRC 116187.</title>
        <authorList>
            <person name="Miyakawa T."/>
            <person name="Kusuya Y."/>
            <person name="Miura T."/>
        </authorList>
    </citation>
    <scope>NUCLEOTIDE SEQUENCE [LARGE SCALE GENOMIC DNA]</scope>
    <source>
        <strain evidence="8 11">4NH20-0042</strain>
    </source>
</reference>
<dbReference type="RefSeq" id="WP_092286839.1">
    <property type="nucleotide sequence ID" value="NZ_BAABWD010000003.1"/>
</dbReference>
<feature type="transmembrane region" description="Helical" evidence="6">
    <location>
        <begin position="41"/>
        <end position="65"/>
    </location>
</feature>
<dbReference type="Proteomes" id="UP001486808">
    <property type="component" value="Unassembled WGS sequence"/>
</dbReference>
<reference evidence="9" key="1">
    <citation type="submission" date="2016-10" db="EMBL/GenBank/DDBJ databases">
        <authorList>
            <person name="de Groot N.N."/>
        </authorList>
    </citation>
    <scope>NUCLEOTIDE SEQUENCE [LARGE SCALE GENOMIC DNA]</scope>
    <source>
        <strain evidence="9">JCM 14963</strain>
    </source>
</reference>
<dbReference type="GO" id="GO:0005886">
    <property type="term" value="C:plasma membrane"/>
    <property type="evidence" value="ECO:0007669"/>
    <property type="project" value="UniProtKB-SubCell"/>
</dbReference>
<evidence type="ECO:0000256" key="6">
    <source>
        <dbReference type="SAM" id="Phobius"/>
    </source>
</evidence>
<reference evidence="10" key="2">
    <citation type="submission" date="2016-10" db="EMBL/GenBank/DDBJ databases">
        <authorList>
            <person name="Varghese N."/>
            <person name="Submissions S."/>
        </authorList>
    </citation>
    <scope>NUCLEOTIDE SEQUENCE [LARGE SCALE GENOMIC DNA]</scope>
    <source>
        <strain evidence="10">JCM 14963</strain>
    </source>
</reference>
<name>A0A1H1TS69_9GAMM</name>
<keyword evidence="3 6" id="KW-0812">Transmembrane</keyword>
<dbReference type="Gene3D" id="1.20.950.20">
    <property type="entry name" value="Transmembrane di-heme cytochromes, Chain C"/>
    <property type="match status" value="1"/>
</dbReference>
<evidence type="ECO:0000256" key="1">
    <source>
        <dbReference type="ARBA" id="ARBA00004651"/>
    </source>
</evidence>
<evidence type="ECO:0000256" key="2">
    <source>
        <dbReference type="ARBA" id="ARBA00022475"/>
    </source>
</evidence>
<feature type="transmembrane region" description="Helical" evidence="6">
    <location>
        <begin position="86"/>
        <end position="108"/>
    </location>
</feature>
<evidence type="ECO:0000256" key="4">
    <source>
        <dbReference type="ARBA" id="ARBA00022989"/>
    </source>
</evidence>